<reference evidence="1" key="2">
    <citation type="submission" date="2020-02" db="EMBL/GenBank/DDBJ databases">
        <authorList>
            <person name="Studholme D.J."/>
        </authorList>
    </citation>
    <scope>NUCLEOTIDE SEQUENCE</scope>
    <source>
        <strain evidence="1">00238/432</strain>
    </source>
</reference>
<sequence length="233" mass="25636">MSTLPTEFERTDIGEIQIAPEVIEVIAGLATVEVKGVAGMSGGFAGGFAELLGRKNLSKGVKVEVGQREAAVDVSVIIEYGYRLPQVATEIQQNVKRSIENMTGLNVNEVNVHIHDVQFKSTEKVEEIDLNNQRTEYGDVQISMETIENLCLKATSRFRGVRDVKARIRVVESGLEIMIRAVVDGETPIPTLTSDLQKAIHDHVQEITGIPVSFVTVYIANVTQSPNYKSRVE</sequence>
<dbReference type="Pfam" id="PF03780">
    <property type="entry name" value="Asp23"/>
    <property type="match status" value="1"/>
</dbReference>
<proteinExistence type="predicted"/>
<dbReference type="EMBL" id="AOFI03000007">
    <property type="protein sequence ID" value="KAF4325204.1"/>
    <property type="molecule type" value="Genomic_DNA"/>
</dbReference>
<dbReference type="PANTHER" id="PTHR34297">
    <property type="entry name" value="HYPOTHETICAL CYTOSOLIC PROTEIN-RELATED"/>
    <property type="match status" value="1"/>
</dbReference>
<dbReference type="InterPro" id="IPR005531">
    <property type="entry name" value="Asp23"/>
</dbReference>
<reference evidence="1" key="1">
    <citation type="journal article" date="2015" name="Genom Data">
        <title>Draft genome sequences of Phytophthora kernoviae and Phytophthora ramorum lineage EU2 from Scotland.</title>
        <authorList>
            <person name="Sambles C."/>
            <person name="Schlenzig A."/>
            <person name="O'Neill P."/>
            <person name="Grant M."/>
            <person name="Studholme D.J."/>
        </authorList>
    </citation>
    <scope>NUCLEOTIDE SEQUENCE</scope>
    <source>
        <strain evidence="1">00238/432</strain>
    </source>
</reference>
<gene>
    <name evidence="1" type="ORF">G195_001290</name>
</gene>
<evidence type="ECO:0008006" key="3">
    <source>
        <dbReference type="Google" id="ProtNLM"/>
    </source>
</evidence>
<evidence type="ECO:0000313" key="1">
    <source>
        <dbReference type="EMBL" id="KAF4325204.1"/>
    </source>
</evidence>
<organism evidence="1 2">
    <name type="scientific">Phytophthora kernoviae 00238/432</name>
    <dbReference type="NCBI Taxonomy" id="1284355"/>
    <lineage>
        <taxon>Eukaryota</taxon>
        <taxon>Sar</taxon>
        <taxon>Stramenopiles</taxon>
        <taxon>Oomycota</taxon>
        <taxon>Peronosporomycetes</taxon>
        <taxon>Peronosporales</taxon>
        <taxon>Peronosporaceae</taxon>
        <taxon>Phytophthora</taxon>
    </lineage>
</organism>
<dbReference type="AlphaFoldDB" id="A0A8J4SP02"/>
<protein>
    <recommendedName>
        <fullName evidence="3">Asp23/Gls24 family envelope stress response protein</fullName>
    </recommendedName>
</protein>
<name>A0A8J4SP02_9STRA</name>
<comment type="caution">
    <text evidence="1">The sequence shown here is derived from an EMBL/GenBank/DDBJ whole genome shotgun (WGS) entry which is preliminary data.</text>
</comment>
<dbReference type="NCBIfam" id="NF033218">
    <property type="entry name" value="anchor_AmaP"/>
    <property type="match status" value="1"/>
</dbReference>
<accession>A0A8J4SP02</accession>
<evidence type="ECO:0000313" key="2">
    <source>
        <dbReference type="Proteomes" id="UP000702964"/>
    </source>
</evidence>
<dbReference type="Proteomes" id="UP000702964">
    <property type="component" value="Unassembled WGS sequence"/>
</dbReference>